<dbReference type="Proteomes" id="UP000194204">
    <property type="component" value="Unassembled WGS sequence"/>
</dbReference>
<dbReference type="PANTHER" id="PTHR41349">
    <property type="match status" value="1"/>
</dbReference>
<protein>
    <recommendedName>
        <fullName evidence="3">Endonuclease</fullName>
    </recommendedName>
</protein>
<dbReference type="EMBL" id="MUBK01000002">
    <property type="protein sequence ID" value="OTA21649.1"/>
    <property type="molecule type" value="Genomic_DNA"/>
</dbReference>
<dbReference type="SUPFAM" id="SSF56219">
    <property type="entry name" value="DNase I-like"/>
    <property type="match status" value="1"/>
</dbReference>
<gene>
    <name evidence="1" type="ORF">Xbed_00399</name>
</gene>
<dbReference type="AlphaFoldDB" id="A0A1Y2SS06"/>
<evidence type="ECO:0000313" key="2">
    <source>
        <dbReference type="Proteomes" id="UP000194204"/>
    </source>
</evidence>
<comment type="caution">
    <text evidence="1">The sequence shown here is derived from an EMBL/GenBank/DDBJ whole genome shotgun (WGS) entry which is preliminary data.</text>
</comment>
<dbReference type="RefSeq" id="WP_208612171.1">
    <property type="nucleotide sequence ID" value="NZ_CAWNHF010000112.1"/>
</dbReference>
<evidence type="ECO:0000313" key="1">
    <source>
        <dbReference type="EMBL" id="OTA21649.1"/>
    </source>
</evidence>
<sequence>MRLIMAGDFNEPSFMDWTEKTKDLFDHNGAVVFWTSSKLLASADYFDTYRVKYPDPVAYPGFTWPANNLNADINKLAG</sequence>
<evidence type="ECO:0008006" key="3">
    <source>
        <dbReference type="Google" id="ProtNLM"/>
    </source>
</evidence>
<organism evidence="1 2">
    <name type="scientific">Xenorhabdus beddingii</name>
    <dbReference type="NCBI Taxonomy" id="40578"/>
    <lineage>
        <taxon>Bacteria</taxon>
        <taxon>Pseudomonadati</taxon>
        <taxon>Pseudomonadota</taxon>
        <taxon>Gammaproteobacteria</taxon>
        <taxon>Enterobacterales</taxon>
        <taxon>Morganellaceae</taxon>
        <taxon>Xenorhabdus</taxon>
    </lineage>
</organism>
<reference evidence="1 2" key="1">
    <citation type="submission" date="2017-01" db="EMBL/GenBank/DDBJ databases">
        <title>Deconstructing symbiosis and pathogenesis requirements using a combined genomic-metabolomic approach.</title>
        <authorList>
            <person name="Tobias N.J."/>
            <person name="Wolff H."/>
            <person name="Djahanschiri B."/>
            <person name="Ebersberger I."/>
            <person name="Bode H.B."/>
        </authorList>
    </citation>
    <scope>NUCLEOTIDE SEQUENCE [LARGE SCALE GENOMIC DNA]</scope>
    <source>
        <strain evidence="1 2">DSM 4764</strain>
    </source>
</reference>
<dbReference type="Gene3D" id="3.60.10.10">
    <property type="entry name" value="Endonuclease/exonuclease/phosphatase"/>
    <property type="match status" value="1"/>
</dbReference>
<keyword evidence="2" id="KW-1185">Reference proteome</keyword>
<dbReference type="STRING" id="40578.Xbed_00399"/>
<accession>A0A1Y2SS06</accession>
<dbReference type="PANTHER" id="PTHR41349:SF1">
    <property type="entry name" value="PROTEIN CBG08683"/>
    <property type="match status" value="1"/>
</dbReference>
<proteinExistence type="predicted"/>
<dbReference type="InterPro" id="IPR036691">
    <property type="entry name" value="Endo/exonu/phosph_ase_sf"/>
</dbReference>
<name>A0A1Y2SS06_9GAMM</name>